<evidence type="ECO:0000313" key="4">
    <source>
        <dbReference type="Proteomes" id="UP000000226"/>
    </source>
</evidence>
<proteinExistence type="predicted"/>
<feature type="signal peptide" evidence="2">
    <location>
        <begin position="1"/>
        <end position="23"/>
    </location>
</feature>
<dbReference type="AlphaFoldDB" id="V7CH84"/>
<feature type="chain" id="PRO_5004757772" evidence="2">
    <location>
        <begin position="24"/>
        <end position="77"/>
    </location>
</feature>
<dbReference type="Gramene" id="ESW29504">
    <property type="protein sequence ID" value="ESW29504"/>
    <property type="gene ID" value="PHAVU_002G075700g"/>
</dbReference>
<keyword evidence="1" id="KW-0812">Transmembrane</keyword>
<organism evidence="3 4">
    <name type="scientific">Phaseolus vulgaris</name>
    <name type="common">Kidney bean</name>
    <name type="synonym">French bean</name>
    <dbReference type="NCBI Taxonomy" id="3885"/>
    <lineage>
        <taxon>Eukaryota</taxon>
        <taxon>Viridiplantae</taxon>
        <taxon>Streptophyta</taxon>
        <taxon>Embryophyta</taxon>
        <taxon>Tracheophyta</taxon>
        <taxon>Spermatophyta</taxon>
        <taxon>Magnoliopsida</taxon>
        <taxon>eudicotyledons</taxon>
        <taxon>Gunneridae</taxon>
        <taxon>Pentapetalae</taxon>
        <taxon>rosids</taxon>
        <taxon>fabids</taxon>
        <taxon>Fabales</taxon>
        <taxon>Fabaceae</taxon>
        <taxon>Papilionoideae</taxon>
        <taxon>50 kb inversion clade</taxon>
        <taxon>NPAAA clade</taxon>
        <taxon>indigoferoid/millettioid clade</taxon>
        <taxon>Phaseoleae</taxon>
        <taxon>Phaseolus</taxon>
    </lineage>
</organism>
<name>V7CH84_PHAVU</name>
<evidence type="ECO:0000256" key="1">
    <source>
        <dbReference type="SAM" id="Phobius"/>
    </source>
</evidence>
<protein>
    <submittedName>
        <fullName evidence="3">Uncharacterized protein</fullName>
    </submittedName>
</protein>
<sequence>MASSLKFSMFSACVLVLCVVVAAQYGDSGGSSYGSDMPNMVMGPAPTSASPRTLTYPAILTIILPCVLTFLAAKERI</sequence>
<keyword evidence="4" id="KW-1185">Reference proteome</keyword>
<keyword evidence="1" id="KW-1133">Transmembrane helix</keyword>
<dbReference type="Proteomes" id="UP000000226">
    <property type="component" value="Chromosome 2"/>
</dbReference>
<accession>V7CH84</accession>
<gene>
    <name evidence="3" type="ORF">PHAVU_002G075700g</name>
</gene>
<dbReference type="EMBL" id="CM002289">
    <property type="protein sequence ID" value="ESW29504.1"/>
    <property type="molecule type" value="Genomic_DNA"/>
</dbReference>
<reference evidence="4" key="1">
    <citation type="journal article" date="2014" name="Nat. Genet.">
        <title>A reference genome for common bean and genome-wide analysis of dual domestications.</title>
        <authorList>
            <person name="Schmutz J."/>
            <person name="McClean P.E."/>
            <person name="Mamidi S."/>
            <person name="Wu G.A."/>
            <person name="Cannon S.B."/>
            <person name="Grimwood J."/>
            <person name="Jenkins J."/>
            <person name="Shu S."/>
            <person name="Song Q."/>
            <person name="Chavarro C."/>
            <person name="Torres-Torres M."/>
            <person name="Geffroy V."/>
            <person name="Moghaddam S.M."/>
            <person name="Gao D."/>
            <person name="Abernathy B."/>
            <person name="Barry K."/>
            <person name="Blair M."/>
            <person name="Brick M.A."/>
            <person name="Chovatia M."/>
            <person name="Gepts P."/>
            <person name="Goodstein D.M."/>
            <person name="Gonzales M."/>
            <person name="Hellsten U."/>
            <person name="Hyten D.L."/>
            <person name="Jia G."/>
            <person name="Kelly J.D."/>
            <person name="Kudrna D."/>
            <person name="Lee R."/>
            <person name="Richard M.M."/>
            <person name="Miklas P.N."/>
            <person name="Osorno J.M."/>
            <person name="Rodrigues J."/>
            <person name="Thareau V."/>
            <person name="Urrea C.A."/>
            <person name="Wang M."/>
            <person name="Yu Y."/>
            <person name="Zhang M."/>
            <person name="Wing R.A."/>
            <person name="Cregan P.B."/>
            <person name="Rokhsar D.S."/>
            <person name="Jackson S.A."/>
        </authorList>
    </citation>
    <scope>NUCLEOTIDE SEQUENCE [LARGE SCALE GENOMIC DNA]</scope>
    <source>
        <strain evidence="4">cv. G19833</strain>
    </source>
</reference>
<keyword evidence="1" id="KW-0472">Membrane</keyword>
<dbReference type="OrthoDB" id="10480824at2759"/>
<evidence type="ECO:0000313" key="3">
    <source>
        <dbReference type="EMBL" id="ESW29504.1"/>
    </source>
</evidence>
<keyword evidence="2" id="KW-0732">Signal</keyword>
<dbReference type="OMA" id="PNMADGP"/>
<evidence type="ECO:0000256" key="2">
    <source>
        <dbReference type="SAM" id="SignalP"/>
    </source>
</evidence>
<feature type="transmembrane region" description="Helical" evidence="1">
    <location>
        <begin position="54"/>
        <end position="73"/>
    </location>
</feature>